<keyword evidence="9" id="KW-1185">Reference proteome</keyword>
<dbReference type="InterPro" id="IPR014729">
    <property type="entry name" value="Rossmann-like_a/b/a_fold"/>
</dbReference>
<gene>
    <name evidence="8" type="ORF">EUX98_g1252</name>
</gene>
<feature type="binding site" evidence="4">
    <location>
        <begin position="354"/>
        <end position="358"/>
    </location>
    <ligand>
        <name>FAD</name>
        <dbReference type="ChEBI" id="CHEBI:57692"/>
    </ligand>
</feature>
<dbReference type="InterPro" id="IPR006050">
    <property type="entry name" value="DNA_photolyase_N"/>
</dbReference>
<sequence>MSAKRVRSATFSTTAHHQTPSSPTKKTKRDTQFLPNKIATTENAAKADHAQPMFTLMEEVKTHVKNPTKGDAVVYWMRMEDLRTNDNTALSQASEHAEKAGKPLLVLFILSPQDYIAHDRSARRIDFTLRNLKNIQESLAKLHIPFCTLTHSPRTTLPSRVLSLLSEWSVTHLFANIEYEVDELRRDIEVCRLAKKEGKVQCTFLHDKCIVPPGVVTTKEGKGYTVYSPFLRSWLPHLSDKPNPLACAPAPRANPESVHSHNVFGKLFDVKVPEYVEGFQLKPTDAKQIRTCWGAGEDVAQEMLKRFLNTKSSSSRLGEVDPLAEGAKPAKNSDKDSRIAKYKDARDRVDADTTSRLSPYLAAGVISARECVRATMGLKNGKIDASRDTGIGRWVQEVAWRDFYTHVLAYFPRVSMGRPFLEKFADVKWETNEKHLQAWKDGRTGVPIVDAGMRQANTMGWMHNRVRMITAIYLVKDLMLDWRLGERYFMETLIDGDLASNNGGWQWSASTGVDPAPYFRIFNPYTQSRKADPTGEYIRHFVQELAEVRELHDPPAKLADKLGYPRPFMTHGEARERAIRRYKIPGEE</sequence>
<dbReference type="GO" id="GO:0043153">
    <property type="term" value="P:entrainment of circadian clock by photoperiod"/>
    <property type="evidence" value="ECO:0007669"/>
    <property type="project" value="TreeGrafter"/>
</dbReference>
<feature type="compositionally biased region" description="Polar residues" evidence="6">
    <location>
        <begin position="9"/>
        <end position="24"/>
    </location>
</feature>
<comment type="similarity">
    <text evidence="1">Belongs to the DNA photolyase class-1 family.</text>
</comment>
<dbReference type="InterPro" id="IPR005101">
    <property type="entry name" value="Cryptochr/Photolyase_FAD-bd"/>
</dbReference>
<dbReference type="Pfam" id="PF03441">
    <property type="entry name" value="FAD_binding_7"/>
    <property type="match status" value="1"/>
</dbReference>
<dbReference type="GO" id="GO:0003904">
    <property type="term" value="F:deoxyribodipyrimidine photo-lyase activity"/>
    <property type="evidence" value="ECO:0007669"/>
    <property type="project" value="TreeGrafter"/>
</dbReference>
<dbReference type="EMBL" id="SGPM01000013">
    <property type="protein sequence ID" value="THH32951.1"/>
    <property type="molecule type" value="Genomic_DNA"/>
</dbReference>
<dbReference type="GO" id="GO:0003677">
    <property type="term" value="F:DNA binding"/>
    <property type="evidence" value="ECO:0007669"/>
    <property type="project" value="TreeGrafter"/>
</dbReference>
<dbReference type="Gene3D" id="3.40.50.620">
    <property type="entry name" value="HUPs"/>
    <property type="match status" value="1"/>
</dbReference>
<dbReference type="Pfam" id="PF00875">
    <property type="entry name" value="DNA_photolyase"/>
    <property type="match status" value="1"/>
</dbReference>
<evidence type="ECO:0000256" key="2">
    <source>
        <dbReference type="ARBA" id="ARBA00022630"/>
    </source>
</evidence>
<evidence type="ECO:0000256" key="5">
    <source>
        <dbReference type="PIRSR" id="PIRSR602081-2"/>
    </source>
</evidence>
<comment type="caution">
    <text evidence="8">The sequence shown here is derived from an EMBL/GenBank/DDBJ whole genome shotgun (WGS) entry which is preliminary data.</text>
</comment>
<proteinExistence type="inferred from homology"/>
<dbReference type="GO" id="GO:0005634">
    <property type="term" value="C:nucleus"/>
    <property type="evidence" value="ECO:0007669"/>
    <property type="project" value="TreeGrafter"/>
</dbReference>
<evidence type="ECO:0000256" key="6">
    <source>
        <dbReference type="SAM" id="MobiDB-lite"/>
    </source>
</evidence>
<dbReference type="GO" id="GO:0032922">
    <property type="term" value="P:circadian regulation of gene expression"/>
    <property type="evidence" value="ECO:0007669"/>
    <property type="project" value="TreeGrafter"/>
</dbReference>
<dbReference type="PROSITE" id="PS51645">
    <property type="entry name" value="PHR_CRY_ALPHA_BETA"/>
    <property type="match status" value="1"/>
</dbReference>
<dbReference type="OrthoDB" id="435881at2759"/>
<comment type="cofactor">
    <cofactor evidence="4">
        <name>FAD</name>
        <dbReference type="ChEBI" id="CHEBI:57692"/>
    </cofactor>
    <text evidence="4">Binds 1 FAD per subunit.</text>
</comment>
<feature type="domain" description="Photolyase/cryptochrome alpha/beta" evidence="7">
    <location>
        <begin position="72"/>
        <end position="210"/>
    </location>
</feature>
<dbReference type="SUPFAM" id="SSF52425">
    <property type="entry name" value="Cryptochrome/photolyase, N-terminal domain"/>
    <property type="match status" value="1"/>
</dbReference>
<keyword evidence="2 4" id="KW-0285">Flavoprotein</keyword>
<feature type="binding site" evidence="4">
    <location>
        <begin position="495"/>
        <end position="497"/>
    </location>
    <ligand>
        <name>FAD</name>
        <dbReference type="ChEBI" id="CHEBI:57692"/>
    </ligand>
</feature>
<dbReference type="Gene3D" id="1.10.579.10">
    <property type="entry name" value="DNA Cyclobutane Dipyrimidine Photolyase, subunit A, domain 3"/>
    <property type="match status" value="1"/>
</dbReference>
<feature type="site" description="Electron transfer via tryptophanyl radical" evidence="5">
    <location>
        <position position="482"/>
    </location>
</feature>
<feature type="compositionally biased region" description="Basic and acidic residues" evidence="6">
    <location>
        <begin position="331"/>
        <end position="345"/>
    </location>
</feature>
<evidence type="ECO:0000313" key="8">
    <source>
        <dbReference type="EMBL" id="THH32951.1"/>
    </source>
</evidence>
<dbReference type="GO" id="GO:0005737">
    <property type="term" value="C:cytoplasm"/>
    <property type="evidence" value="ECO:0007669"/>
    <property type="project" value="TreeGrafter"/>
</dbReference>
<dbReference type="GO" id="GO:0071949">
    <property type="term" value="F:FAD binding"/>
    <property type="evidence" value="ECO:0007669"/>
    <property type="project" value="TreeGrafter"/>
</dbReference>
<dbReference type="InterPro" id="IPR002081">
    <property type="entry name" value="Cryptochrome/DNA_photolyase_1"/>
</dbReference>
<feature type="region of interest" description="Disordered" evidence="6">
    <location>
        <begin position="316"/>
        <end position="345"/>
    </location>
</feature>
<feature type="site" description="Electron transfer via tryptophanyl radical" evidence="5">
    <location>
        <position position="505"/>
    </location>
</feature>
<dbReference type="PANTHER" id="PTHR11455:SF18">
    <property type="entry name" value="SI:CH1073-390K14.1"/>
    <property type="match status" value="1"/>
</dbReference>
<dbReference type="Gene3D" id="1.25.40.80">
    <property type="match status" value="1"/>
</dbReference>
<accession>A0A4S4N515</accession>
<dbReference type="AlphaFoldDB" id="A0A4S4N515"/>
<dbReference type="InterPro" id="IPR036134">
    <property type="entry name" value="Crypto/Photolyase_FAD-like_sf"/>
</dbReference>
<feature type="binding site" evidence="4">
    <location>
        <begin position="397"/>
        <end position="404"/>
    </location>
    <ligand>
        <name>FAD</name>
        <dbReference type="ChEBI" id="CHEBI:57692"/>
    </ligand>
</feature>
<evidence type="ECO:0000259" key="7">
    <source>
        <dbReference type="PROSITE" id="PS51645"/>
    </source>
</evidence>
<organism evidence="8 9">
    <name type="scientific">Antrodiella citrinella</name>
    <dbReference type="NCBI Taxonomy" id="2447956"/>
    <lineage>
        <taxon>Eukaryota</taxon>
        <taxon>Fungi</taxon>
        <taxon>Dikarya</taxon>
        <taxon>Basidiomycota</taxon>
        <taxon>Agaricomycotina</taxon>
        <taxon>Agaricomycetes</taxon>
        <taxon>Polyporales</taxon>
        <taxon>Steccherinaceae</taxon>
        <taxon>Antrodiella</taxon>
    </lineage>
</organism>
<dbReference type="InterPro" id="IPR036155">
    <property type="entry name" value="Crypto/Photolyase_N_sf"/>
</dbReference>
<protein>
    <recommendedName>
        <fullName evidence="7">Photolyase/cryptochrome alpha/beta domain-containing protein</fullName>
    </recommendedName>
</protein>
<dbReference type="PANTHER" id="PTHR11455">
    <property type="entry name" value="CRYPTOCHROME"/>
    <property type="match status" value="1"/>
</dbReference>
<feature type="site" description="Electron transfer via tryptophanyl radical" evidence="5">
    <location>
        <position position="429"/>
    </location>
</feature>
<reference evidence="8 9" key="1">
    <citation type="submission" date="2019-02" db="EMBL/GenBank/DDBJ databases">
        <title>Genome sequencing of the rare red list fungi Antrodiella citrinella (Flaviporus citrinellus).</title>
        <authorList>
            <person name="Buettner E."/>
            <person name="Kellner H."/>
        </authorList>
    </citation>
    <scope>NUCLEOTIDE SEQUENCE [LARGE SCALE GENOMIC DNA]</scope>
    <source>
        <strain evidence="8 9">DSM 108506</strain>
    </source>
</reference>
<name>A0A4S4N515_9APHY</name>
<evidence type="ECO:0000256" key="1">
    <source>
        <dbReference type="ARBA" id="ARBA00005862"/>
    </source>
</evidence>
<feature type="binding site" evidence="4">
    <location>
        <position position="394"/>
    </location>
    <ligand>
        <name>FAD</name>
        <dbReference type="ChEBI" id="CHEBI:57692"/>
    </ligand>
</feature>
<dbReference type="SUPFAM" id="SSF48173">
    <property type="entry name" value="Cryptochrome/photolyase FAD-binding domain"/>
    <property type="match status" value="1"/>
</dbReference>
<feature type="binding site" evidence="4">
    <location>
        <position position="342"/>
    </location>
    <ligand>
        <name>FAD</name>
        <dbReference type="ChEBI" id="CHEBI:57692"/>
    </ligand>
</feature>
<dbReference type="Proteomes" id="UP000308730">
    <property type="component" value="Unassembled WGS sequence"/>
</dbReference>
<evidence type="ECO:0000313" key="9">
    <source>
        <dbReference type="Proteomes" id="UP000308730"/>
    </source>
</evidence>
<feature type="region of interest" description="Disordered" evidence="6">
    <location>
        <begin position="1"/>
        <end position="31"/>
    </location>
</feature>
<evidence type="ECO:0000256" key="4">
    <source>
        <dbReference type="PIRSR" id="PIRSR602081-1"/>
    </source>
</evidence>
<keyword evidence="3 4" id="KW-0274">FAD</keyword>
<evidence type="ECO:0000256" key="3">
    <source>
        <dbReference type="ARBA" id="ARBA00022827"/>
    </source>
</evidence>